<dbReference type="Gene3D" id="3.40.630.30">
    <property type="match status" value="1"/>
</dbReference>
<dbReference type="GO" id="GO:0047631">
    <property type="term" value="F:ADP-ribose diphosphatase activity"/>
    <property type="evidence" value="ECO:0007669"/>
    <property type="project" value="TreeGrafter"/>
</dbReference>
<dbReference type="PANTHER" id="PTHR13994">
    <property type="entry name" value="NUDIX HYDROLASE RELATED"/>
    <property type="match status" value="1"/>
</dbReference>
<evidence type="ECO:0000313" key="4">
    <source>
        <dbReference type="EMBL" id="KAF2285183.1"/>
    </source>
</evidence>
<dbReference type="AlphaFoldDB" id="A0A6A6KAM4"/>
<feature type="domain" description="Pre-nudix hydrolase" evidence="3">
    <location>
        <begin position="83"/>
        <end position="142"/>
    </location>
</feature>
<dbReference type="Proteomes" id="UP000467840">
    <property type="component" value="Chromosome 12"/>
</dbReference>
<dbReference type="EMBL" id="JAAGAX010000018">
    <property type="protein sequence ID" value="KAF2285183.1"/>
    <property type="molecule type" value="Genomic_DNA"/>
</dbReference>
<evidence type="ECO:0000259" key="3">
    <source>
        <dbReference type="Pfam" id="PF18290"/>
    </source>
</evidence>
<organism evidence="4 5">
    <name type="scientific">Hevea brasiliensis</name>
    <name type="common">Para rubber tree</name>
    <name type="synonym">Siphonia brasiliensis</name>
    <dbReference type="NCBI Taxonomy" id="3981"/>
    <lineage>
        <taxon>Eukaryota</taxon>
        <taxon>Viridiplantae</taxon>
        <taxon>Streptophyta</taxon>
        <taxon>Embryophyta</taxon>
        <taxon>Tracheophyta</taxon>
        <taxon>Spermatophyta</taxon>
        <taxon>Magnoliopsida</taxon>
        <taxon>eudicotyledons</taxon>
        <taxon>Gunneridae</taxon>
        <taxon>Pentapetalae</taxon>
        <taxon>rosids</taxon>
        <taxon>fabids</taxon>
        <taxon>Malpighiales</taxon>
        <taxon>Euphorbiaceae</taxon>
        <taxon>Crotonoideae</taxon>
        <taxon>Micrandreae</taxon>
        <taxon>Hevea</taxon>
    </lineage>
</organism>
<keyword evidence="2" id="KW-0378">Hydrolase</keyword>
<sequence length="251" mass="28024">MVMMAARSYIMPEAMARAVPRISWTTKKVCKIQGFLKDTTLLKSSTDDDLGGGHGHLLIKNNTRIHVMSSDISSPSFAVEFLDAWDDEYGGIVIDPSSLPSSANAFASALRASLTNWKMKGKKGIWLKILSEQADLIPIAIQVDTIFLKLVAFRHAHLVAFEKSDLLFVCMLKPLSCEITVDEKELQAAKWMPIDEYIGQPFYEEDQMSRRVIEASIAAYEGHYNGFAACQLTSKLDGKLSYLYYDCSSSF</sequence>
<dbReference type="InterPro" id="IPR040618">
    <property type="entry name" value="Pre-Nudix"/>
</dbReference>
<comment type="caution">
    <text evidence="4">The sequence shown here is derived from an EMBL/GenBank/DDBJ whole genome shotgun (WGS) entry which is preliminary data.</text>
</comment>
<evidence type="ECO:0000256" key="2">
    <source>
        <dbReference type="ARBA" id="ARBA00022801"/>
    </source>
</evidence>
<accession>A0A6A6KAM4</accession>
<dbReference type="GO" id="GO:0051287">
    <property type="term" value="F:NAD binding"/>
    <property type="evidence" value="ECO:0007669"/>
    <property type="project" value="TreeGrafter"/>
</dbReference>
<dbReference type="PANTHER" id="PTHR13994:SF53">
    <property type="entry name" value="NUDIX HYDROLASE 8-LIKE"/>
    <property type="match status" value="1"/>
</dbReference>
<dbReference type="InterPro" id="IPR015797">
    <property type="entry name" value="NUDIX_hydrolase-like_dom_sf"/>
</dbReference>
<dbReference type="GO" id="GO:0035529">
    <property type="term" value="F:NADH pyrophosphatase activity"/>
    <property type="evidence" value="ECO:0007669"/>
    <property type="project" value="TreeGrafter"/>
</dbReference>
<dbReference type="InterPro" id="IPR003293">
    <property type="entry name" value="Nudix_hydrolase6-like"/>
</dbReference>
<keyword evidence="5" id="KW-1185">Reference proteome</keyword>
<gene>
    <name evidence="4" type="ORF">GH714_038973</name>
</gene>
<evidence type="ECO:0000256" key="1">
    <source>
        <dbReference type="ARBA" id="ARBA00005582"/>
    </source>
</evidence>
<dbReference type="Pfam" id="PF18290">
    <property type="entry name" value="Nudix_hydro"/>
    <property type="match status" value="1"/>
</dbReference>
<dbReference type="SUPFAM" id="SSF55811">
    <property type="entry name" value="Nudix"/>
    <property type="match status" value="1"/>
</dbReference>
<proteinExistence type="inferred from homology"/>
<evidence type="ECO:0000313" key="5">
    <source>
        <dbReference type="Proteomes" id="UP000467840"/>
    </source>
</evidence>
<reference evidence="4 5" key="1">
    <citation type="journal article" date="2020" name="Mol. Plant">
        <title>The Chromosome-Based Rubber Tree Genome Provides New Insights into Spurge Genome Evolution and Rubber Biosynthesis.</title>
        <authorList>
            <person name="Liu J."/>
            <person name="Shi C."/>
            <person name="Shi C.C."/>
            <person name="Li W."/>
            <person name="Zhang Q.J."/>
            <person name="Zhang Y."/>
            <person name="Li K."/>
            <person name="Lu H.F."/>
            <person name="Shi C."/>
            <person name="Zhu S.T."/>
            <person name="Xiao Z.Y."/>
            <person name="Nan H."/>
            <person name="Yue Y."/>
            <person name="Zhu X.G."/>
            <person name="Wu Y."/>
            <person name="Hong X.N."/>
            <person name="Fan G.Y."/>
            <person name="Tong Y."/>
            <person name="Zhang D."/>
            <person name="Mao C.L."/>
            <person name="Liu Y.L."/>
            <person name="Hao S.J."/>
            <person name="Liu W.Q."/>
            <person name="Lv M.Q."/>
            <person name="Zhang H.B."/>
            <person name="Liu Y."/>
            <person name="Hu-Tang G.R."/>
            <person name="Wang J.P."/>
            <person name="Wang J.H."/>
            <person name="Sun Y.H."/>
            <person name="Ni S.B."/>
            <person name="Chen W.B."/>
            <person name="Zhang X.C."/>
            <person name="Jiao Y.N."/>
            <person name="Eichler E.E."/>
            <person name="Li G.H."/>
            <person name="Liu X."/>
            <person name="Gao L.Z."/>
        </authorList>
    </citation>
    <scope>NUCLEOTIDE SEQUENCE [LARGE SCALE GENOMIC DNA]</scope>
    <source>
        <strain evidence="5">cv. GT1</strain>
        <tissue evidence="4">Leaf</tissue>
    </source>
</reference>
<comment type="similarity">
    <text evidence="1">Belongs to the Nudix hydrolase family.</text>
</comment>
<protein>
    <recommendedName>
        <fullName evidence="3">Pre-nudix hydrolase domain-containing protein</fullName>
    </recommendedName>
</protein>
<name>A0A6A6KAM4_HEVBR</name>